<dbReference type="Gene3D" id="1.10.10.10">
    <property type="entry name" value="Winged helix-like DNA-binding domain superfamily/Winged helix DNA-binding domain"/>
    <property type="match status" value="1"/>
</dbReference>
<keyword evidence="1" id="KW-0805">Transcription regulation</keyword>
<sequence>MLANRIDETDLAILQVLLENAIRPHKEIGELVHLTGQAVGARIRKMQDSGIIEGYTLLWNPEKIGLTVHAFVTMFMKMTIAHSSFVSFVQSSEMVTEMHRVSGDGCYWMRVRVPSMVELNAFLDELLHYGNYKTSLSIGQIK</sequence>
<dbReference type="SUPFAM" id="SSF46785">
    <property type="entry name" value="Winged helix' DNA-binding domain"/>
    <property type="match status" value="1"/>
</dbReference>
<evidence type="ECO:0000256" key="3">
    <source>
        <dbReference type="ARBA" id="ARBA00023163"/>
    </source>
</evidence>
<accession>A0A1V4HK92</accession>
<keyword evidence="6" id="KW-1185">Reference proteome</keyword>
<name>A0A1V4HK92_9BACL</name>
<dbReference type="InterPro" id="IPR036390">
    <property type="entry name" value="WH_DNA-bd_sf"/>
</dbReference>
<reference evidence="6" key="1">
    <citation type="submission" date="2016-07" db="EMBL/GenBank/DDBJ databases">
        <authorList>
            <person name="Florea S."/>
            <person name="Webb J.S."/>
            <person name="Jaromczyk J."/>
            <person name="Schardl C.L."/>
        </authorList>
    </citation>
    <scope>NUCLEOTIDE SEQUENCE [LARGE SCALE GENOMIC DNA]</scope>
    <source>
        <strain evidence="6">CY1</strain>
    </source>
</reference>
<dbReference type="GO" id="GO:0043200">
    <property type="term" value="P:response to amino acid"/>
    <property type="evidence" value="ECO:0007669"/>
    <property type="project" value="TreeGrafter"/>
</dbReference>
<proteinExistence type="predicted"/>
<dbReference type="RefSeq" id="WP_079413095.1">
    <property type="nucleotide sequence ID" value="NZ_MBTG01000012.1"/>
</dbReference>
<evidence type="ECO:0000256" key="1">
    <source>
        <dbReference type="ARBA" id="ARBA00023015"/>
    </source>
</evidence>
<dbReference type="Gene3D" id="3.30.70.920">
    <property type="match status" value="1"/>
</dbReference>
<evidence type="ECO:0000313" key="5">
    <source>
        <dbReference type="EMBL" id="OPH57662.1"/>
    </source>
</evidence>
<dbReference type="PROSITE" id="PS50956">
    <property type="entry name" value="HTH_ASNC_2"/>
    <property type="match status" value="1"/>
</dbReference>
<dbReference type="STRING" id="1469647.BC351_03870"/>
<comment type="caution">
    <text evidence="5">The sequence shown here is derived from an EMBL/GenBank/DDBJ whole genome shotgun (WGS) entry which is preliminary data.</text>
</comment>
<dbReference type="Pfam" id="PF13404">
    <property type="entry name" value="HTH_AsnC-type"/>
    <property type="match status" value="1"/>
</dbReference>
<dbReference type="PRINTS" id="PR00033">
    <property type="entry name" value="HTHASNC"/>
</dbReference>
<dbReference type="Pfam" id="PF01037">
    <property type="entry name" value="AsnC_trans_reg"/>
    <property type="match status" value="1"/>
</dbReference>
<evidence type="ECO:0000313" key="6">
    <source>
        <dbReference type="Proteomes" id="UP000190626"/>
    </source>
</evidence>
<dbReference type="PANTHER" id="PTHR30154:SF55">
    <property type="entry name" value="HTH-TYPE TRANSCRIPTIONAL REGULATOR LRPB"/>
    <property type="match status" value="1"/>
</dbReference>
<dbReference type="SMART" id="SM00344">
    <property type="entry name" value="HTH_ASNC"/>
    <property type="match status" value="1"/>
</dbReference>
<dbReference type="PANTHER" id="PTHR30154">
    <property type="entry name" value="LEUCINE-RESPONSIVE REGULATORY PROTEIN"/>
    <property type="match status" value="1"/>
</dbReference>
<dbReference type="GO" id="GO:0005829">
    <property type="term" value="C:cytosol"/>
    <property type="evidence" value="ECO:0007669"/>
    <property type="project" value="TreeGrafter"/>
</dbReference>
<keyword evidence="2" id="KW-0238">DNA-binding</keyword>
<dbReference type="EMBL" id="MBTG01000012">
    <property type="protein sequence ID" value="OPH57662.1"/>
    <property type="molecule type" value="Genomic_DNA"/>
</dbReference>
<dbReference type="GO" id="GO:0043565">
    <property type="term" value="F:sequence-specific DNA binding"/>
    <property type="evidence" value="ECO:0007669"/>
    <property type="project" value="InterPro"/>
</dbReference>
<protein>
    <submittedName>
        <fullName evidence="5">Transcriptional regulator</fullName>
    </submittedName>
</protein>
<keyword evidence="3" id="KW-0804">Transcription</keyword>
<dbReference type="OrthoDB" id="34294at2"/>
<evidence type="ECO:0000256" key="2">
    <source>
        <dbReference type="ARBA" id="ARBA00023125"/>
    </source>
</evidence>
<gene>
    <name evidence="5" type="ORF">BC351_03870</name>
</gene>
<dbReference type="InterPro" id="IPR011008">
    <property type="entry name" value="Dimeric_a/b-barrel"/>
</dbReference>
<dbReference type="InterPro" id="IPR019887">
    <property type="entry name" value="Tscrpt_reg_AsnC/Lrp_C"/>
</dbReference>
<evidence type="ECO:0000259" key="4">
    <source>
        <dbReference type="PROSITE" id="PS50956"/>
    </source>
</evidence>
<dbReference type="Proteomes" id="UP000190626">
    <property type="component" value="Unassembled WGS sequence"/>
</dbReference>
<dbReference type="InterPro" id="IPR019888">
    <property type="entry name" value="Tscrpt_reg_AsnC-like"/>
</dbReference>
<dbReference type="AlphaFoldDB" id="A0A1V4HK92"/>
<dbReference type="InterPro" id="IPR036388">
    <property type="entry name" value="WH-like_DNA-bd_sf"/>
</dbReference>
<dbReference type="SUPFAM" id="SSF54909">
    <property type="entry name" value="Dimeric alpha+beta barrel"/>
    <property type="match status" value="1"/>
</dbReference>
<feature type="domain" description="HTH asnC-type" evidence="4">
    <location>
        <begin position="6"/>
        <end position="67"/>
    </location>
</feature>
<organism evidence="5 6">
    <name type="scientific">Paenibacillus ferrarius</name>
    <dbReference type="NCBI Taxonomy" id="1469647"/>
    <lineage>
        <taxon>Bacteria</taxon>
        <taxon>Bacillati</taxon>
        <taxon>Bacillota</taxon>
        <taxon>Bacilli</taxon>
        <taxon>Bacillales</taxon>
        <taxon>Paenibacillaceae</taxon>
        <taxon>Paenibacillus</taxon>
    </lineage>
</organism>
<dbReference type="InterPro" id="IPR000485">
    <property type="entry name" value="AsnC-type_HTH_dom"/>
</dbReference>